<feature type="transmembrane region" description="Helical" evidence="5">
    <location>
        <begin position="395"/>
        <end position="419"/>
    </location>
</feature>
<evidence type="ECO:0000256" key="4">
    <source>
        <dbReference type="ARBA" id="ARBA00023136"/>
    </source>
</evidence>
<feature type="transmembrane region" description="Helical" evidence="5">
    <location>
        <begin position="187"/>
        <end position="210"/>
    </location>
</feature>
<feature type="transmembrane region" description="Helical" evidence="5">
    <location>
        <begin position="359"/>
        <end position="383"/>
    </location>
</feature>
<keyword evidence="4 5" id="KW-0472">Membrane</keyword>
<feature type="transmembrane region" description="Helical" evidence="5">
    <location>
        <begin position="61"/>
        <end position="85"/>
    </location>
</feature>
<feature type="transmembrane region" description="Helical" evidence="5">
    <location>
        <begin position="155"/>
        <end position="175"/>
    </location>
</feature>
<dbReference type="Pfam" id="PF07690">
    <property type="entry name" value="MFS_1"/>
    <property type="match status" value="1"/>
</dbReference>
<dbReference type="PANTHER" id="PTHR23508:SF10">
    <property type="entry name" value="CARBOXYLIC ACID TRANSPORTER PROTEIN HOMOLOG"/>
    <property type="match status" value="1"/>
</dbReference>
<feature type="transmembrane region" description="Helical" evidence="5">
    <location>
        <begin position="307"/>
        <end position="326"/>
    </location>
</feature>
<dbReference type="PROSITE" id="PS50850">
    <property type="entry name" value="MFS"/>
    <property type="match status" value="1"/>
</dbReference>
<dbReference type="InterPro" id="IPR011701">
    <property type="entry name" value="MFS"/>
</dbReference>
<evidence type="ECO:0000256" key="2">
    <source>
        <dbReference type="ARBA" id="ARBA00022692"/>
    </source>
</evidence>
<organism evidence="7 8">
    <name type="scientific">Paenarthrobacter ureafaciens</name>
    <dbReference type="NCBI Taxonomy" id="37931"/>
    <lineage>
        <taxon>Bacteria</taxon>
        <taxon>Bacillati</taxon>
        <taxon>Actinomycetota</taxon>
        <taxon>Actinomycetes</taxon>
        <taxon>Micrococcales</taxon>
        <taxon>Micrococcaceae</taxon>
        <taxon>Paenarthrobacter</taxon>
    </lineage>
</organism>
<dbReference type="RefSeq" id="WP_259362822.1">
    <property type="nucleotide sequence ID" value="NZ_CP043010.1"/>
</dbReference>
<name>A0AAX3EK64_PAEUR</name>
<evidence type="ECO:0000256" key="1">
    <source>
        <dbReference type="ARBA" id="ARBA00004651"/>
    </source>
</evidence>
<keyword evidence="3 5" id="KW-1133">Transmembrane helix</keyword>
<dbReference type="Proteomes" id="UP001163293">
    <property type="component" value="Chromosome"/>
</dbReference>
<feature type="transmembrane region" description="Helical" evidence="5">
    <location>
        <begin position="129"/>
        <end position="149"/>
    </location>
</feature>
<dbReference type="EMBL" id="CP101185">
    <property type="protein sequence ID" value="UYV98204.1"/>
    <property type="molecule type" value="Genomic_DNA"/>
</dbReference>
<keyword evidence="2 5" id="KW-0812">Transmembrane</keyword>
<dbReference type="GO" id="GO:0005886">
    <property type="term" value="C:plasma membrane"/>
    <property type="evidence" value="ECO:0007669"/>
    <property type="project" value="UniProtKB-SubCell"/>
</dbReference>
<feature type="transmembrane region" description="Helical" evidence="5">
    <location>
        <begin position="97"/>
        <end position="117"/>
    </location>
</feature>
<feature type="transmembrane region" description="Helical" evidence="5">
    <location>
        <begin position="270"/>
        <end position="287"/>
    </location>
</feature>
<dbReference type="InterPro" id="IPR020846">
    <property type="entry name" value="MFS_dom"/>
</dbReference>
<evidence type="ECO:0000313" key="7">
    <source>
        <dbReference type="EMBL" id="UYV98204.1"/>
    </source>
</evidence>
<sequence length="471" mass="48801">MKSITSKNHTAKIFCTKAFCECGSGITAVMPCFIFEALETLRMPMDTTREHVMQDEVKPNWWVLCLTFAAVVLDGFDTVALGVSIPSMSKAWGVEPAHFTPALALTSAGVAIGYMAVGRLVAKLGTRNVIFSAVALFTIGSLLTAWSGSIVELTILRFLTGLGLGAVLPAAVSHATATNPLRLRQSIAVVVMTGISFGALIAGLAGGVVISALGWGWVFILGAIASGVLLPFLWIGLSGRHESITPANHSEAKHHAAVSRLFDKPVRSKTLLLWSFSFLIFAVYYVFSSWLPTLLTSYGFGPGMAPLGSAALGVGSIVGAGVLLLGSRRRRMTSVLACTSAAAVVFLVISAFLGPDKALLLIVFGGVGLGLQAGMIGQAAVAVTLYPQATVTAGVGWAASLGRLGSVVGPIFGGMLIGLGADTGTIVFSVCIPVLVALALVLILGRITAGRNATPETSQLDNEHLAAPPGR</sequence>
<dbReference type="Gene3D" id="1.20.1250.20">
    <property type="entry name" value="MFS general substrate transporter like domains"/>
    <property type="match status" value="2"/>
</dbReference>
<feature type="transmembrane region" description="Helical" evidence="5">
    <location>
        <begin position="216"/>
        <end position="237"/>
    </location>
</feature>
<protein>
    <submittedName>
        <fullName evidence="7">MFS transporter</fullName>
    </submittedName>
</protein>
<keyword evidence="8" id="KW-1185">Reference proteome</keyword>
<comment type="subcellular location">
    <subcellularLocation>
        <location evidence="1">Cell membrane</location>
        <topology evidence="1">Multi-pass membrane protein</topology>
    </subcellularLocation>
</comment>
<proteinExistence type="predicted"/>
<gene>
    <name evidence="7" type="ORF">NL394_02925</name>
</gene>
<accession>A0AAX3EK64</accession>
<dbReference type="SUPFAM" id="SSF103473">
    <property type="entry name" value="MFS general substrate transporter"/>
    <property type="match status" value="1"/>
</dbReference>
<feature type="transmembrane region" description="Helical" evidence="5">
    <location>
        <begin position="333"/>
        <end position="353"/>
    </location>
</feature>
<reference evidence="7" key="1">
    <citation type="submission" date="2022-07" db="EMBL/GenBank/DDBJ databases">
        <authorList>
            <person name="Wu T."/>
        </authorList>
    </citation>
    <scope>NUCLEOTIDE SEQUENCE</scope>
    <source>
        <strain evidence="7">SD-1</strain>
    </source>
</reference>
<dbReference type="GO" id="GO:0046943">
    <property type="term" value="F:carboxylic acid transmembrane transporter activity"/>
    <property type="evidence" value="ECO:0007669"/>
    <property type="project" value="TreeGrafter"/>
</dbReference>
<evidence type="ECO:0000313" key="8">
    <source>
        <dbReference type="Proteomes" id="UP001163293"/>
    </source>
</evidence>
<evidence type="ECO:0000259" key="6">
    <source>
        <dbReference type="PROSITE" id="PS50850"/>
    </source>
</evidence>
<feature type="domain" description="Major facilitator superfamily (MFS) profile" evidence="6">
    <location>
        <begin position="63"/>
        <end position="448"/>
    </location>
</feature>
<dbReference type="PANTHER" id="PTHR23508">
    <property type="entry name" value="CARBOXYLIC ACID TRANSPORTER PROTEIN HOMOLOG"/>
    <property type="match status" value="1"/>
</dbReference>
<evidence type="ECO:0000256" key="5">
    <source>
        <dbReference type="SAM" id="Phobius"/>
    </source>
</evidence>
<feature type="transmembrane region" description="Helical" evidence="5">
    <location>
        <begin position="425"/>
        <end position="444"/>
    </location>
</feature>
<dbReference type="AlphaFoldDB" id="A0AAX3EK64"/>
<dbReference type="InterPro" id="IPR036259">
    <property type="entry name" value="MFS_trans_sf"/>
</dbReference>
<evidence type="ECO:0000256" key="3">
    <source>
        <dbReference type="ARBA" id="ARBA00022989"/>
    </source>
</evidence>